<organism evidence="1 2">
    <name type="scientific">Streptococcus salivarius</name>
    <dbReference type="NCBI Taxonomy" id="1304"/>
    <lineage>
        <taxon>Bacteria</taxon>
        <taxon>Bacillati</taxon>
        <taxon>Bacillota</taxon>
        <taxon>Bacilli</taxon>
        <taxon>Lactobacillales</taxon>
        <taxon>Streptococcaceae</taxon>
        <taxon>Streptococcus</taxon>
    </lineage>
</organism>
<dbReference type="AlphaFoldDB" id="A0AA45CSK1"/>
<dbReference type="Gene3D" id="3.30.70.1260">
    <property type="entry name" value="bacterial protein sp0830 like"/>
    <property type="match status" value="1"/>
</dbReference>
<comment type="caution">
    <text evidence="1">The sequence shown here is derived from an EMBL/GenBank/DDBJ whole genome shotgun (WGS) entry which is preliminary data.</text>
</comment>
<sequence>MKRYAFLVRGVNVGGRHKVVMGDFCRELENLGMTNVSSYINSGNFFFNSSLRKEELLVILERFLDKNYPFIKVFSLFTLEDYQNDLASLPKWWSEDFYRKDVLFFTERLDKNEMKKIINSLELKDEILHFGQLGVYWVKYDKSTYRQTAYHKKLLKTPFYPDITIRNARTFSKIGHFLRMK</sequence>
<reference evidence="1 2" key="1">
    <citation type="submission" date="2017-08" db="EMBL/GenBank/DDBJ databases">
        <title>Streptococcus salivarius strain HS0302 Genome.</title>
        <authorList>
            <person name="Smith J."/>
            <person name="Deng P."/>
            <person name="Geng M."/>
        </authorList>
    </citation>
    <scope>NUCLEOTIDE SEQUENCE [LARGE SCALE GENOMIC DNA]</scope>
    <source>
        <strain evidence="1 2">HS0302</strain>
    </source>
</reference>
<gene>
    <name evidence="1" type="ORF">CKU37_07570</name>
</gene>
<dbReference type="EMBL" id="NSIW01000013">
    <property type="protein sequence ID" value="PZD56112.1"/>
    <property type="molecule type" value="Genomic_DNA"/>
</dbReference>
<protein>
    <submittedName>
        <fullName evidence="1">DUF1697 domain-containing protein</fullName>
    </submittedName>
</protein>
<dbReference type="PANTHER" id="PTHR36439:SF1">
    <property type="entry name" value="DUF1697 DOMAIN-CONTAINING PROTEIN"/>
    <property type="match status" value="1"/>
</dbReference>
<evidence type="ECO:0000313" key="1">
    <source>
        <dbReference type="EMBL" id="PZD56112.1"/>
    </source>
</evidence>
<dbReference type="Gene3D" id="3.30.70.1280">
    <property type="entry name" value="SP0830-like domains"/>
    <property type="match status" value="1"/>
</dbReference>
<dbReference type="SUPFAM" id="SSF160379">
    <property type="entry name" value="SP0830-like"/>
    <property type="match status" value="1"/>
</dbReference>
<dbReference type="PANTHER" id="PTHR36439">
    <property type="entry name" value="BLL4334 PROTEIN"/>
    <property type="match status" value="1"/>
</dbReference>
<dbReference type="RefSeq" id="WP_022496345.1">
    <property type="nucleotide sequence ID" value="NZ_CP090007.1"/>
</dbReference>
<dbReference type="Proteomes" id="UP000248776">
    <property type="component" value="Unassembled WGS sequence"/>
</dbReference>
<proteinExistence type="predicted"/>
<dbReference type="InterPro" id="IPR012545">
    <property type="entry name" value="DUF1697"/>
</dbReference>
<name>A0AA45CSK1_STRSL</name>
<dbReference type="Pfam" id="PF08002">
    <property type="entry name" value="DUF1697"/>
    <property type="match status" value="1"/>
</dbReference>
<evidence type="ECO:0000313" key="2">
    <source>
        <dbReference type="Proteomes" id="UP000248776"/>
    </source>
</evidence>
<accession>A0AA45CSK1</accession>